<dbReference type="Proteomes" id="UP000183275">
    <property type="component" value="Unassembled WGS sequence"/>
</dbReference>
<evidence type="ECO:0000313" key="2">
    <source>
        <dbReference type="EMBL" id="SEW32293.1"/>
    </source>
</evidence>
<protein>
    <submittedName>
        <fullName evidence="2">Uncharacterized protein</fullName>
    </submittedName>
</protein>
<reference evidence="3" key="1">
    <citation type="submission" date="2016-10" db="EMBL/GenBank/DDBJ databases">
        <authorList>
            <person name="Varghese N."/>
        </authorList>
    </citation>
    <scope>NUCLEOTIDE SEQUENCE [LARGE SCALE GENOMIC DNA]</scope>
    <source>
        <strain evidence="3">CGMCC 1.12284</strain>
    </source>
</reference>
<gene>
    <name evidence="2" type="ORF">SAMN05216285_4079</name>
</gene>
<dbReference type="EMBL" id="FOIS01000006">
    <property type="protein sequence ID" value="SEW32293.1"/>
    <property type="molecule type" value="Genomic_DNA"/>
</dbReference>
<organism evidence="2 3">
    <name type="scientific">Natrinema salifodinae</name>
    <dbReference type="NCBI Taxonomy" id="1202768"/>
    <lineage>
        <taxon>Archaea</taxon>
        <taxon>Methanobacteriati</taxon>
        <taxon>Methanobacteriota</taxon>
        <taxon>Stenosarchaea group</taxon>
        <taxon>Halobacteria</taxon>
        <taxon>Halobacteriales</taxon>
        <taxon>Natrialbaceae</taxon>
        <taxon>Natrinema</taxon>
    </lineage>
</organism>
<sequence>MTANATGIFPASRRIETVRQTAATPVGNGPESKANTVSERRLTITSTAVPPLTPSPSSHQ</sequence>
<proteinExistence type="predicted"/>
<keyword evidence="3" id="KW-1185">Reference proteome</keyword>
<accession>A0A1I0QXL1</accession>
<feature type="region of interest" description="Disordered" evidence="1">
    <location>
        <begin position="1"/>
        <end position="37"/>
    </location>
</feature>
<name>A0A1I0QXL1_9EURY</name>
<dbReference type="AlphaFoldDB" id="A0A1I0QXL1"/>
<evidence type="ECO:0000256" key="1">
    <source>
        <dbReference type="SAM" id="MobiDB-lite"/>
    </source>
</evidence>
<evidence type="ECO:0000313" key="3">
    <source>
        <dbReference type="Proteomes" id="UP000183275"/>
    </source>
</evidence>
<dbReference type="STRING" id="1202768.SAMN05216285_4079"/>